<proteinExistence type="inferred from homology"/>
<evidence type="ECO:0000313" key="3">
    <source>
        <dbReference type="EMBL" id="RNC99801.1"/>
    </source>
</evidence>
<dbReference type="EMBL" id="RHLQ01000012">
    <property type="protein sequence ID" value="RNC99801.1"/>
    <property type="molecule type" value="Genomic_DNA"/>
</dbReference>
<evidence type="ECO:0000256" key="1">
    <source>
        <dbReference type="RuleBase" id="RU362001"/>
    </source>
</evidence>
<dbReference type="AlphaFoldDB" id="A0A3M8HBP4"/>
<evidence type="ECO:0000313" key="4">
    <source>
        <dbReference type="Proteomes" id="UP000279909"/>
    </source>
</evidence>
<dbReference type="InterPro" id="IPR010310">
    <property type="entry name" value="T7SS_ESAT-6-like"/>
</dbReference>
<gene>
    <name evidence="3" type="ORF">EC501_06750</name>
</gene>
<organism evidence="3 4">
    <name type="scientific">Lysinibacillus halotolerans</name>
    <dbReference type="NCBI Taxonomy" id="1368476"/>
    <lineage>
        <taxon>Bacteria</taxon>
        <taxon>Bacillati</taxon>
        <taxon>Bacillota</taxon>
        <taxon>Bacilli</taxon>
        <taxon>Bacillales</taxon>
        <taxon>Bacillaceae</taxon>
        <taxon>Lysinibacillus</taxon>
    </lineage>
</organism>
<dbReference type="Proteomes" id="UP000279909">
    <property type="component" value="Unassembled WGS sequence"/>
</dbReference>
<comment type="caution">
    <text evidence="3">The sequence shown here is derived from an EMBL/GenBank/DDBJ whole genome shotgun (WGS) entry which is preliminary data.</text>
</comment>
<keyword evidence="4" id="KW-1185">Reference proteome</keyword>
<feature type="compositionally biased region" description="Low complexity" evidence="2">
    <location>
        <begin position="80"/>
        <end position="89"/>
    </location>
</feature>
<accession>A0A3M8HBP4</accession>
<dbReference type="OrthoDB" id="4978934at2"/>
<protein>
    <recommendedName>
        <fullName evidence="1">ESAT-6-like protein</fullName>
    </recommendedName>
</protein>
<dbReference type="InterPro" id="IPR036689">
    <property type="entry name" value="ESAT-6-like_sf"/>
</dbReference>
<feature type="compositionally biased region" description="Polar residues" evidence="2">
    <location>
        <begin position="90"/>
        <end position="100"/>
    </location>
</feature>
<name>A0A3M8HBP4_9BACI</name>
<evidence type="ECO:0000256" key="2">
    <source>
        <dbReference type="SAM" id="MobiDB-lite"/>
    </source>
</evidence>
<dbReference type="RefSeq" id="WP_122971532.1">
    <property type="nucleotide sequence ID" value="NZ_RHLQ01000012.1"/>
</dbReference>
<reference evidence="3 4" key="1">
    <citation type="journal article" date="2014" name="Int. J. Syst. Evol. Microbiol.">
        <title>Lysinibacillus halotolerans sp. nov., isolated from saline-alkaline soil.</title>
        <authorList>
            <person name="Kong D."/>
            <person name="Wang Y."/>
            <person name="Zhao B."/>
            <person name="Li Y."/>
            <person name="Song J."/>
            <person name="Zhai Y."/>
            <person name="Zhang C."/>
            <person name="Wang H."/>
            <person name="Chen X."/>
            <person name="Zhao B."/>
            <person name="Ruan Z."/>
        </authorList>
    </citation>
    <scope>NUCLEOTIDE SEQUENCE [LARGE SCALE GENOMIC DNA]</scope>
    <source>
        <strain evidence="3 4">MCCC 1A12703</strain>
    </source>
</reference>
<dbReference type="SUPFAM" id="SSF140453">
    <property type="entry name" value="EsxAB dimer-like"/>
    <property type="match status" value="1"/>
</dbReference>
<dbReference type="Pfam" id="PF06013">
    <property type="entry name" value="WXG100"/>
    <property type="match status" value="1"/>
</dbReference>
<dbReference type="Gene3D" id="1.10.287.1060">
    <property type="entry name" value="ESAT-6-like"/>
    <property type="match status" value="1"/>
</dbReference>
<dbReference type="NCBIfam" id="TIGR03930">
    <property type="entry name" value="WXG100_ESAT6"/>
    <property type="match status" value="1"/>
</dbReference>
<feature type="region of interest" description="Disordered" evidence="2">
    <location>
        <begin position="78"/>
        <end position="100"/>
    </location>
</feature>
<sequence length="100" mass="11219">MSKRIRVTPEELGQASSKFSELAGTYTDIYTQLLQQASTMGQAWEGEDNMAFVNQITGFSEDLKAMATHLEQASQALKTQQQNYEQRQQANISSVQKLTN</sequence>
<comment type="similarity">
    <text evidence="1">Belongs to the WXG100 family.</text>
</comment>